<protein>
    <submittedName>
        <fullName evidence="5">Por secretion system C-terminal sorting domain-containing protein</fullName>
    </submittedName>
</protein>
<proteinExistence type="predicted"/>
<evidence type="ECO:0000259" key="4">
    <source>
        <dbReference type="Pfam" id="PF18962"/>
    </source>
</evidence>
<dbReference type="Pfam" id="PF13517">
    <property type="entry name" value="FG-GAP_3"/>
    <property type="match status" value="3"/>
</dbReference>
<dbReference type="RefSeq" id="WP_073087553.1">
    <property type="nucleotide sequence ID" value="NZ_FQWS01000003.1"/>
</dbReference>
<dbReference type="NCBIfam" id="TIGR04183">
    <property type="entry name" value="Por_Secre_tail"/>
    <property type="match status" value="1"/>
</dbReference>
<evidence type="ECO:0000256" key="2">
    <source>
        <dbReference type="SAM" id="SignalP"/>
    </source>
</evidence>
<dbReference type="PANTHER" id="PTHR16026:SF0">
    <property type="entry name" value="CARTILAGE ACIDIC PROTEIN 1"/>
    <property type="match status" value="1"/>
</dbReference>
<dbReference type="OrthoDB" id="9816120at2"/>
<dbReference type="Proteomes" id="UP000184522">
    <property type="component" value="Unassembled WGS sequence"/>
</dbReference>
<evidence type="ECO:0000256" key="1">
    <source>
        <dbReference type="ARBA" id="ARBA00022729"/>
    </source>
</evidence>
<keyword evidence="6" id="KW-1185">Reference proteome</keyword>
<gene>
    <name evidence="5" type="ORF">SAMN05444148_2769</name>
</gene>
<dbReference type="InterPro" id="IPR027039">
    <property type="entry name" value="Crtac1"/>
</dbReference>
<keyword evidence="1 2" id="KW-0732">Signal</keyword>
<dbReference type="InterPro" id="IPR028994">
    <property type="entry name" value="Integrin_alpha_N"/>
</dbReference>
<dbReference type="InterPro" id="IPR013517">
    <property type="entry name" value="FG-GAP"/>
</dbReference>
<dbReference type="SUPFAM" id="SSF69318">
    <property type="entry name" value="Integrin alpha N-terminal domain"/>
    <property type="match status" value="1"/>
</dbReference>
<dbReference type="AlphaFoldDB" id="A0A1M5VPT5"/>
<dbReference type="InterPro" id="IPR026444">
    <property type="entry name" value="Secre_tail"/>
</dbReference>
<accession>A0A1M5VPT5</accession>
<dbReference type="EMBL" id="FQWS01000003">
    <property type="protein sequence ID" value="SHH76933.1"/>
    <property type="molecule type" value="Genomic_DNA"/>
</dbReference>
<evidence type="ECO:0000313" key="5">
    <source>
        <dbReference type="EMBL" id="SHH76933.1"/>
    </source>
</evidence>
<evidence type="ECO:0000259" key="3">
    <source>
        <dbReference type="Pfam" id="PF07593"/>
    </source>
</evidence>
<dbReference type="Pfam" id="PF07593">
    <property type="entry name" value="UnbV_ASPIC"/>
    <property type="match status" value="1"/>
</dbReference>
<feature type="domain" description="Secretion system C-terminal sorting" evidence="4">
    <location>
        <begin position="509"/>
        <end position="573"/>
    </location>
</feature>
<sequence length="578" mass="63347">MRHLLFILFGFCCNIVTAQIDFQNQASTLGFNSHTGPTIFGGSGVSFVDYNGDGFDDITLTRTDNSTVSFYKNIDGVFFQLEDLLPSSGNYEYRTRNATWIDYDNDGDKDLFLTSDTDGNRLFQNQSGSLVDVTIQAGLPTDNVFTFGASWGDFNNDGCLDVYLSNRSLGTLITNYLFMNNCDGTFTDATNSSGVSAGSVWSFCSAFFDFNNDGYQDIYIANDKTTPNYLFKNNGDGTFSDVSVASGTDIVVGAMSVTVDDYDSDGYFDIFVTNSPNGAGYDAPGTVLLKNNGDETFSNVTTSTQTSLVTFSWGSNFLDADNDGDLDLYINSQYTSSDSFPSYGFYINNNLGSFSLSNSSGFTTNDYNSYSSAIGDYNNDGKLEIISNNGNSQNPSFWENMDFSTNNYLSIALEGNMSNKDGIGSIIEISIGGSKQYRTLLGGESYMAQNSFTEHFGVGTATTVDYVKVKWLSGLEDILYNVSVNQKLSVVEGTALSTYDFDDVSLSYYPNPVKNTLTINAQQNVENITMYNMLGQEVIRSFPNSVDTEVDMSSLFPGTYFVKVSIQGNTKTIRVIKQ</sequence>
<feature type="signal peptide" evidence="2">
    <location>
        <begin position="1"/>
        <end position="18"/>
    </location>
</feature>
<dbReference type="Pfam" id="PF18962">
    <property type="entry name" value="Por_Secre_tail"/>
    <property type="match status" value="1"/>
</dbReference>
<dbReference type="STRING" id="1089305.SAMN05444148_2769"/>
<feature type="domain" description="ASPIC/UnbV" evidence="3">
    <location>
        <begin position="422"/>
        <end position="488"/>
    </location>
</feature>
<name>A0A1M5VPT5_9FLAO</name>
<dbReference type="PANTHER" id="PTHR16026">
    <property type="entry name" value="CARTILAGE ACIDIC PROTEIN 1"/>
    <property type="match status" value="1"/>
</dbReference>
<dbReference type="Gene3D" id="2.130.10.130">
    <property type="entry name" value="Integrin alpha, N-terminal"/>
    <property type="match status" value="2"/>
</dbReference>
<organism evidence="5 6">
    <name type="scientific">Winogradskyella jejuensis</name>
    <dbReference type="NCBI Taxonomy" id="1089305"/>
    <lineage>
        <taxon>Bacteria</taxon>
        <taxon>Pseudomonadati</taxon>
        <taxon>Bacteroidota</taxon>
        <taxon>Flavobacteriia</taxon>
        <taxon>Flavobacteriales</taxon>
        <taxon>Flavobacteriaceae</taxon>
        <taxon>Winogradskyella</taxon>
    </lineage>
</organism>
<reference evidence="6" key="1">
    <citation type="submission" date="2016-11" db="EMBL/GenBank/DDBJ databases">
        <authorList>
            <person name="Varghese N."/>
            <person name="Submissions S."/>
        </authorList>
    </citation>
    <scope>NUCLEOTIDE SEQUENCE [LARGE SCALE GENOMIC DNA]</scope>
    <source>
        <strain evidence="6">DSM 25330</strain>
    </source>
</reference>
<feature type="chain" id="PRO_5012025275" evidence="2">
    <location>
        <begin position="19"/>
        <end position="578"/>
    </location>
</feature>
<evidence type="ECO:0000313" key="6">
    <source>
        <dbReference type="Proteomes" id="UP000184522"/>
    </source>
</evidence>
<dbReference type="InterPro" id="IPR011519">
    <property type="entry name" value="UnbV_ASPIC"/>
</dbReference>